<dbReference type="Pfam" id="PF25900">
    <property type="entry name" value="PAPPA"/>
    <property type="match status" value="1"/>
</dbReference>
<accession>A0A6J7QZ30</accession>
<sequence length="253" mass="25639">MMKMKILSVLALSAGLIACGGDSSSNVPTRDELVAQIVDAGGVDQVVAECAADALFSNLTEADLTAVVAGGDPSEEAQTAFTNAVLDCLSGTVITEPPSTDAPIVGAAFSQWASNAFATSQYGVTSWSASRATGEPDVVDCGDNGMAWAPSTTSEVATLTVQFGTPVVPSEINVVQSYNPGTITSIEVVDVNGDSTVVYSGVPKVGADCPAASAFPVTGVTTAVDEVNITIDETVLDLGWSEVDAVQLVGIAK</sequence>
<protein>
    <submittedName>
        <fullName evidence="2">Unannotated protein</fullName>
    </submittedName>
</protein>
<dbReference type="AlphaFoldDB" id="A0A6J7QZ30"/>
<dbReference type="EMBL" id="CAFBPS010000013">
    <property type="protein sequence ID" value="CAB5022181.1"/>
    <property type="molecule type" value="Genomic_DNA"/>
</dbReference>
<evidence type="ECO:0000259" key="1">
    <source>
        <dbReference type="Pfam" id="PF25900"/>
    </source>
</evidence>
<evidence type="ECO:0000313" key="2">
    <source>
        <dbReference type="EMBL" id="CAB5022181.1"/>
    </source>
</evidence>
<gene>
    <name evidence="2" type="ORF">UFOPK4134_00344</name>
</gene>
<dbReference type="PROSITE" id="PS51257">
    <property type="entry name" value="PROKAR_LIPOPROTEIN"/>
    <property type="match status" value="1"/>
</dbReference>
<proteinExistence type="predicted"/>
<name>A0A6J7QZ30_9ZZZZ</name>
<dbReference type="InterPro" id="IPR058897">
    <property type="entry name" value="PAPPA_SD_C"/>
</dbReference>
<organism evidence="2">
    <name type="scientific">freshwater metagenome</name>
    <dbReference type="NCBI Taxonomy" id="449393"/>
    <lineage>
        <taxon>unclassified sequences</taxon>
        <taxon>metagenomes</taxon>
        <taxon>ecological metagenomes</taxon>
    </lineage>
</organism>
<reference evidence="2" key="1">
    <citation type="submission" date="2020-05" db="EMBL/GenBank/DDBJ databases">
        <authorList>
            <person name="Chiriac C."/>
            <person name="Salcher M."/>
            <person name="Ghai R."/>
            <person name="Kavagutti S V."/>
        </authorList>
    </citation>
    <scope>NUCLEOTIDE SEQUENCE</scope>
</reference>
<feature type="domain" description="Pappalysin-1 SD scarf" evidence="1">
    <location>
        <begin position="107"/>
        <end position="250"/>
    </location>
</feature>